<dbReference type="Proteomes" id="UP000254495">
    <property type="component" value="Unassembled WGS sequence"/>
</dbReference>
<dbReference type="GO" id="GO:0000908">
    <property type="term" value="F:taurine dioxygenase activity"/>
    <property type="evidence" value="ECO:0007669"/>
    <property type="project" value="UniProtKB-EC"/>
</dbReference>
<dbReference type="EMBL" id="UGCU01000001">
    <property type="protein sequence ID" value="STJ13041.1"/>
    <property type="molecule type" value="Genomic_DNA"/>
</dbReference>
<keyword evidence="1 2" id="KW-0560">Oxidoreductase</keyword>
<gene>
    <name evidence="2" type="primary">tauD_2</name>
    <name evidence="2" type="ORF">NCTC9077_04818</name>
</gene>
<evidence type="ECO:0000256" key="1">
    <source>
        <dbReference type="ARBA" id="ARBA00023002"/>
    </source>
</evidence>
<organism evidence="2 3">
    <name type="scientific">Escherichia coli</name>
    <dbReference type="NCBI Taxonomy" id="562"/>
    <lineage>
        <taxon>Bacteria</taxon>
        <taxon>Pseudomonadati</taxon>
        <taxon>Pseudomonadota</taxon>
        <taxon>Gammaproteobacteria</taxon>
        <taxon>Enterobacterales</taxon>
        <taxon>Enterobacteriaceae</taxon>
        <taxon>Escherichia</taxon>
    </lineage>
</organism>
<sequence length="101" mass="11569">MSERLSITPLGPYIGAQITGADLTRPLSDNQFEQLYHAVLRHQVVFLRERPLRRSSNARWPSVLASCIFILFTLMPKGLTRLSYWILITIIRQITTTGIPM</sequence>
<evidence type="ECO:0000313" key="2">
    <source>
        <dbReference type="EMBL" id="STJ13041.1"/>
    </source>
</evidence>
<dbReference type="InterPro" id="IPR042098">
    <property type="entry name" value="TauD-like_sf"/>
</dbReference>
<dbReference type="EC" id="1.14.11.17" evidence="2"/>
<protein>
    <submittedName>
        <fullName evidence="2">Alpha-ketoglutarate-dependent taurine dioxygenase</fullName>
        <ecNumber evidence="2">1.14.11.17</ecNumber>
    </submittedName>
</protein>
<dbReference type="Gene3D" id="3.60.130.10">
    <property type="entry name" value="Clavaminate synthase-like"/>
    <property type="match status" value="1"/>
</dbReference>
<accession>A0A376VM62</accession>
<evidence type="ECO:0000313" key="3">
    <source>
        <dbReference type="Proteomes" id="UP000254495"/>
    </source>
</evidence>
<name>A0A376VM62_ECOLX</name>
<keyword evidence="2" id="KW-0223">Dioxygenase</keyword>
<proteinExistence type="predicted"/>
<dbReference type="AlphaFoldDB" id="A0A376VM62"/>
<reference evidence="2 3" key="1">
    <citation type="submission" date="2018-06" db="EMBL/GenBank/DDBJ databases">
        <authorList>
            <consortium name="Pathogen Informatics"/>
            <person name="Doyle S."/>
        </authorList>
    </citation>
    <scope>NUCLEOTIDE SEQUENCE [LARGE SCALE GENOMIC DNA]</scope>
    <source>
        <strain evidence="2 3">NCTC9077</strain>
    </source>
</reference>
<dbReference type="SUPFAM" id="SSF51197">
    <property type="entry name" value="Clavaminate synthase-like"/>
    <property type="match status" value="1"/>
</dbReference>